<keyword evidence="4" id="KW-0732">Signal</keyword>
<dbReference type="Pfam" id="PF05453">
    <property type="entry name" value="Toxin_6"/>
    <property type="match status" value="1"/>
</dbReference>
<dbReference type="GO" id="GO:0005576">
    <property type="term" value="C:extracellular region"/>
    <property type="evidence" value="ECO:0007669"/>
    <property type="project" value="UniProtKB-SubCell"/>
</dbReference>
<dbReference type="InterPro" id="IPR008911">
    <property type="entry name" value="Toxin_alpha-KTx_8/9"/>
</dbReference>
<evidence type="ECO:0000256" key="2">
    <source>
        <dbReference type="ARBA" id="ARBA00022525"/>
    </source>
</evidence>
<dbReference type="AlphaFoldDB" id="F1CIV5"/>
<feature type="signal peptide" evidence="4">
    <location>
        <begin position="1"/>
        <end position="30"/>
    </location>
</feature>
<organism evidence="5">
    <name type="scientific">Hottentotta judaicus</name>
    <name type="common">Black scorpion</name>
    <name type="synonym">Buthotus judaicus</name>
    <dbReference type="NCBI Taxonomy" id="6863"/>
    <lineage>
        <taxon>Eukaryota</taxon>
        <taxon>Metazoa</taxon>
        <taxon>Ecdysozoa</taxon>
        <taxon>Arthropoda</taxon>
        <taxon>Chelicerata</taxon>
        <taxon>Arachnida</taxon>
        <taxon>Scorpiones</taxon>
        <taxon>Buthida</taxon>
        <taxon>Buthoidea</taxon>
        <taxon>Buthidae</taxon>
        <taxon>Hottentotta</taxon>
    </lineage>
</organism>
<comment type="subcellular location">
    <subcellularLocation>
        <location evidence="1">Secreted</location>
    </subcellularLocation>
</comment>
<accession>F1CIV5</accession>
<protein>
    <submittedName>
        <fullName evidence="5">Gamma-buthitoxin-Hj1a</fullName>
    </submittedName>
</protein>
<evidence type="ECO:0000256" key="4">
    <source>
        <dbReference type="SAM" id="SignalP"/>
    </source>
</evidence>
<proteinExistence type="evidence at transcript level"/>
<dbReference type="GO" id="GO:0090729">
    <property type="term" value="F:toxin activity"/>
    <property type="evidence" value="ECO:0007669"/>
    <property type="project" value="UniProtKB-KW"/>
</dbReference>
<dbReference type="InterPro" id="IPR036574">
    <property type="entry name" value="Scorpion_toxin-like_sf"/>
</dbReference>
<sequence length="59" mass="6631">MKMSRLYAIILIVLVMNVIMTIMPDSKVEAVGCEDCPEHCSQQNARAKCENDKCVCEPK</sequence>
<evidence type="ECO:0000256" key="1">
    <source>
        <dbReference type="ARBA" id="ARBA00004613"/>
    </source>
</evidence>
<reference evidence="5" key="1">
    <citation type="journal article" date="2011" name="Toxicon">
        <title>The tale of a resting gland: transcriptome of a replete venom gland from the scorpion Hottentotta judaicus.</title>
        <authorList>
            <person name="Morgenstern D."/>
            <person name="Rohde B.H."/>
            <person name="King G.F."/>
            <person name="Tal T."/>
            <person name="Sher D."/>
            <person name="Zlotkin E."/>
        </authorList>
    </citation>
    <scope>NUCLEOTIDE SEQUENCE</scope>
    <source>
        <tissue evidence="5">Telson</tissue>
    </source>
</reference>
<feature type="chain" id="PRO_5003264106" evidence="4">
    <location>
        <begin position="31"/>
        <end position="59"/>
    </location>
</feature>
<keyword evidence="3" id="KW-0800">Toxin</keyword>
<evidence type="ECO:0000256" key="3">
    <source>
        <dbReference type="ARBA" id="ARBA00022656"/>
    </source>
</evidence>
<dbReference type="EMBL" id="HQ288061">
    <property type="protein sequence ID" value="ADY39486.1"/>
    <property type="molecule type" value="mRNA"/>
</dbReference>
<dbReference type="SUPFAM" id="SSF57095">
    <property type="entry name" value="Scorpion toxin-like"/>
    <property type="match status" value="1"/>
</dbReference>
<name>F1CIV5_HOTJU</name>
<keyword evidence="2" id="KW-0964">Secreted</keyword>
<dbReference type="GO" id="GO:0008200">
    <property type="term" value="F:ion channel inhibitor activity"/>
    <property type="evidence" value="ECO:0007669"/>
    <property type="project" value="InterPro"/>
</dbReference>
<evidence type="ECO:0000313" key="5">
    <source>
        <dbReference type="EMBL" id="ADY39486.1"/>
    </source>
</evidence>